<evidence type="ECO:0000256" key="1">
    <source>
        <dbReference type="SAM" id="Phobius"/>
    </source>
</evidence>
<name>A0A117M5T7_UNCT6</name>
<keyword evidence="1" id="KW-0812">Transmembrane</keyword>
<dbReference type="Proteomes" id="UP000053467">
    <property type="component" value="Unassembled WGS sequence"/>
</dbReference>
<comment type="caution">
    <text evidence="2">The sequence shown here is derived from an EMBL/GenBank/DDBJ whole genome shotgun (WGS) entry which is preliminary data.</text>
</comment>
<evidence type="ECO:0008006" key="4">
    <source>
        <dbReference type="Google" id="ProtNLM"/>
    </source>
</evidence>
<accession>A0A117M5T7</accession>
<organism evidence="2 3">
    <name type="scientific">candidate division TA06 bacterium 34_109</name>
    <dbReference type="NCBI Taxonomy" id="1635277"/>
    <lineage>
        <taxon>Bacteria</taxon>
        <taxon>Bacteria division TA06</taxon>
    </lineage>
</organism>
<feature type="transmembrane region" description="Helical" evidence="1">
    <location>
        <begin position="336"/>
        <end position="355"/>
    </location>
</feature>
<dbReference type="AlphaFoldDB" id="A0A117M5T7"/>
<dbReference type="InterPro" id="IPR027602">
    <property type="entry name" value="PGA_system"/>
</dbReference>
<proteinExistence type="predicted"/>
<keyword evidence="1" id="KW-1133">Transmembrane helix</keyword>
<keyword evidence="1" id="KW-0472">Membrane</keyword>
<reference evidence="3" key="1">
    <citation type="journal article" date="2015" name="MBio">
        <title>Genome-Resolved Metagenomic Analysis Reveals Roles for Candidate Phyla and Other Microbial Community Members in Biogeochemical Transformations in Oil Reservoirs.</title>
        <authorList>
            <person name="Hu P."/>
            <person name="Tom L."/>
            <person name="Singh A."/>
            <person name="Thomas B.C."/>
            <person name="Baker B.J."/>
            <person name="Piceno Y.M."/>
            <person name="Andersen G.L."/>
            <person name="Banfield J.F."/>
        </authorList>
    </citation>
    <scope>NUCLEOTIDE SEQUENCE [LARGE SCALE GENOMIC DNA]</scope>
</reference>
<gene>
    <name evidence="2" type="ORF">XE03_1800</name>
</gene>
<dbReference type="EMBL" id="LGGX01000034">
    <property type="protein sequence ID" value="KUK85959.1"/>
    <property type="molecule type" value="Genomic_DNA"/>
</dbReference>
<evidence type="ECO:0000313" key="2">
    <source>
        <dbReference type="EMBL" id="KUK85959.1"/>
    </source>
</evidence>
<evidence type="ECO:0000313" key="3">
    <source>
        <dbReference type="Proteomes" id="UP000053467"/>
    </source>
</evidence>
<dbReference type="NCBIfam" id="TIGR04332">
    <property type="entry name" value="gamma_Glu_sys"/>
    <property type="match status" value="1"/>
</dbReference>
<sequence length="359" mass="39771">MKNWVRYNISIKNLIILFIIVMAGLVLTEISKVKIPTSFYQTQLEAAQIMKDSLQAIREEIEKRGILIDTKIDPNKTGIIGEEYTSLTTTLGNLEAKRTSANPDFAALMVKFFQQAGLQEGDIIAIGASGSFPGLIIATLSAGKAMNITPLIIYSIGASEYGATIPTFTFIDMLKILNEKEILPYKLLAVSIGGNNDQAEAMFFSDSKEIIMDIAQSSDTTFLNIANLTENIQKRMELYQEAAANNAISLFVNIGGASPNYGNTNASITYPNGLVINGPEIPDHPEHGLIFEFQALEIPVIHLLNIRDLALKNGIPIDPVPLPEIGQSEVFFEYRYQKWIIIFTIFIALAYLIFLKRKK</sequence>
<dbReference type="PATRIC" id="fig|1635277.3.peg.1606"/>
<protein>
    <recommendedName>
        <fullName evidence="4">Poly-gamma-glutamate system protein</fullName>
    </recommendedName>
</protein>